<dbReference type="InterPro" id="IPR000299">
    <property type="entry name" value="FERM_domain"/>
</dbReference>
<dbReference type="AlphaFoldDB" id="A0A2A2KTB6"/>
<keyword evidence="3" id="KW-1185">Reference proteome</keyword>
<dbReference type="EMBL" id="LIAE01007745">
    <property type="protein sequence ID" value="PAV77190.1"/>
    <property type="molecule type" value="Genomic_DNA"/>
</dbReference>
<evidence type="ECO:0000313" key="2">
    <source>
        <dbReference type="EMBL" id="PAV77190.1"/>
    </source>
</evidence>
<dbReference type="PROSITE" id="PS50057">
    <property type="entry name" value="FERM_3"/>
    <property type="match status" value="1"/>
</dbReference>
<dbReference type="InterPro" id="IPR057096">
    <property type="entry name" value="KRIT1_FRMD8_FERM_C"/>
</dbReference>
<comment type="caution">
    <text evidence="2">The sequence shown here is derived from an EMBL/GenBank/DDBJ whole genome shotgun (WGS) entry which is preliminary data.</text>
</comment>
<dbReference type="InterPro" id="IPR011993">
    <property type="entry name" value="PH-like_dom_sf"/>
</dbReference>
<reference evidence="2 3" key="1">
    <citation type="journal article" date="2017" name="Curr. Biol.">
        <title>Genome architecture and evolution of a unichromosomal asexual nematode.</title>
        <authorList>
            <person name="Fradin H."/>
            <person name="Zegar C."/>
            <person name="Gutwein M."/>
            <person name="Lucas J."/>
            <person name="Kovtun M."/>
            <person name="Corcoran D."/>
            <person name="Baugh L.R."/>
            <person name="Kiontke K."/>
            <person name="Gunsalus K."/>
            <person name="Fitch D.H."/>
            <person name="Piano F."/>
        </authorList>
    </citation>
    <scope>NUCLEOTIDE SEQUENCE [LARGE SCALE GENOMIC DNA]</scope>
    <source>
        <strain evidence="2">PF1309</strain>
    </source>
</reference>
<dbReference type="Pfam" id="PF24522">
    <property type="entry name" value="KRIT1_FRMD8_FERM_C"/>
    <property type="match status" value="1"/>
</dbReference>
<sequence>MTFSRYTPNSPPDWRRFMPKHIINWQQHANKEELFLANYEKNRKKDHDFLKEQFIYLARGFPTYGATFYQCFFSRGDDRTKTSRSRPIPGNVGINVNGVHLIHDYNNERLRDSFAFSDFKSQATSEMLQIVVNDSGTTKPPLFVETKFADLLMHFIQQFRKKLGLTK</sequence>
<feature type="domain" description="FERM" evidence="1">
    <location>
        <begin position="1"/>
        <end position="167"/>
    </location>
</feature>
<dbReference type="OrthoDB" id="5840002at2759"/>
<organism evidence="2 3">
    <name type="scientific">Diploscapter pachys</name>
    <dbReference type="NCBI Taxonomy" id="2018661"/>
    <lineage>
        <taxon>Eukaryota</taxon>
        <taxon>Metazoa</taxon>
        <taxon>Ecdysozoa</taxon>
        <taxon>Nematoda</taxon>
        <taxon>Chromadorea</taxon>
        <taxon>Rhabditida</taxon>
        <taxon>Rhabditina</taxon>
        <taxon>Rhabditomorpha</taxon>
        <taxon>Rhabditoidea</taxon>
        <taxon>Rhabditidae</taxon>
        <taxon>Diploscapter</taxon>
    </lineage>
</organism>
<name>A0A2A2KTB6_9BILA</name>
<gene>
    <name evidence="2" type="ORF">WR25_05436</name>
</gene>
<protein>
    <recommendedName>
        <fullName evidence="1">FERM domain-containing protein</fullName>
    </recommendedName>
</protein>
<evidence type="ECO:0000313" key="3">
    <source>
        <dbReference type="Proteomes" id="UP000218231"/>
    </source>
</evidence>
<accession>A0A2A2KTB6</accession>
<dbReference type="Proteomes" id="UP000218231">
    <property type="component" value="Unassembled WGS sequence"/>
</dbReference>
<proteinExistence type="predicted"/>
<evidence type="ECO:0000259" key="1">
    <source>
        <dbReference type="PROSITE" id="PS50057"/>
    </source>
</evidence>
<dbReference type="Gene3D" id="2.30.29.30">
    <property type="entry name" value="Pleckstrin-homology domain (PH domain)/Phosphotyrosine-binding domain (PTB)"/>
    <property type="match status" value="1"/>
</dbReference>